<dbReference type="EMBL" id="CP030926">
    <property type="protein sequence ID" value="AXN40668.1"/>
    <property type="molecule type" value="Genomic_DNA"/>
</dbReference>
<name>A0ABM6XQ43_9BACI</name>
<sequence length="130" mass="14761">MSVKVKGEKALVAELERRIGKMKAQQLSDKALKRGAQVFIKELKSQFASFKDTGASIEEMKISEPMWVAGVRTVKVYWRGPKERYRIIHLNEFGTVQNPNPKGKGSIARAMRNAERAYREAIKQAIREGI</sequence>
<dbReference type="RefSeq" id="WP_116821810.1">
    <property type="nucleotide sequence ID" value="NZ_CP030926.1"/>
</dbReference>
<keyword evidence="2" id="KW-1185">Reference proteome</keyword>
<gene>
    <name evidence="1" type="ORF">DTO10_21325</name>
</gene>
<protein>
    <recommendedName>
        <fullName evidence="3">HK97 gp10 family phage protein</fullName>
    </recommendedName>
</protein>
<organism evidence="1 2">
    <name type="scientific">Peribacillus butanolivorans</name>
    <dbReference type="NCBI Taxonomy" id="421767"/>
    <lineage>
        <taxon>Bacteria</taxon>
        <taxon>Bacillati</taxon>
        <taxon>Bacillota</taxon>
        <taxon>Bacilli</taxon>
        <taxon>Bacillales</taxon>
        <taxon>Bacillaceae</taxon>
        <taxon>Peribacillus</taxon>
    </lineage>
</organism>
<evidence type="ECO:0008006" key="3">
    <source>
        <dbReference type="Google" id="ProtNLM"/>
    </source>
</evidence>
<proteinExistence type="predicted"/>
<dbReference type="GeneID" id="95400761"/>
<evidence type="ECO:0000313" key="2">
    <source>
        <dbReference type="Proteomes" id="UP000260457"/>
    </source>
</evidence>
<reference evidence="1 2" key="1">
    <citation type="submission" date="2018-07" db="EMBL/GenBank/DDBJ databases">
        <title>The molecular basis for the intramolecular migration of carboxyl group in the catabolism of para-hydroxybenzoate via gentisate.</title>
        <authorList>
            <person name="Zhao H."/>
            <person name="Xu Y."/>
            <person name="Lin S."/>
            <person name="Spain J.C."/>
            <person name="Zhou N.-Y."/>
        </authorList>
    </citation>
    <scope>NUCLEOTIDE SEQUENCE [LARGE SCALE GENOMIC DNA]</scope>
    <source>
        <strain evidence="1 2">PHB-7a</strain>
    </source>
</reference>
<evidence type="ECO:0000313" key="1">
    <source>
        <dbReference type="EMBL" id="AXN40668.1"/>
    </source>
</evidence>
<dbReference type="Proteomes" id="UP000260457">
    <property type="component" value="Chromosome"/>
</dbReference>
<accession>A0ABM6XQ43</accession>